<dbReference type="SUPFAM" id="SSF81273">
    <property type="entry name" value="H-NS histone-like proteins"/>
    <property type="match status" value="2"/>
</dbReference>
<feature type="domain" description="DNA-binding protein H-NS-like C-terminal" evidence="9">
    <location>
        <begin position="89"/>
        <end position="136"/>
    </location>
</feature>
<dbReference type="AlphaFoldDB" id="A0A377J0D0"/>
<keyword evidence="7" id="KW-0175">Coiled coil</keyword>
<evidence type="ECO:0000313" key="11">
    <source>
        <dbReference type="Proteomes" id="UP000255264"/>
    </source>
</evidence>
<comment type="subcellular location">
    <subcellularLocation>
        <location evidence="1">Cytoplasm</location>
        <location evidence="1">Nucleoid</location>
    </subcellularLocation>
</comment>
<evidence type="ECO:0000259" key="9">
    <source>
        <dbReference type="SMART" id="SM00528"/>
    </source>
</evidence>
<feature type="DNA-binding region" evidence="6">
    <location>
        <begin position="114"/>
        <end position="119"/>
    </location>
</feature>
<evidence type="ECO:0000256" key="5">
    <source>
        <dbReference type="PIRNR" id="PIRNR002096"/>
    </source>
</evidence>
<dbReference type="Pfam" id="PF22470">
    <property type="entry name" value="Histone_HNS_N"/>
    <property type="match status" value="1"/>
</dbReference>
<evidence type="ECO:0000256" key="6">
    <source>
        <dbReference type="PIRSR" id="PIRSR002096-1"/>
    </source>
</evidence>
<evidence type="ECO:0000256" key="1">
    <source>
        <dbReference type="ARBA" id="ARBA00004453"/>
    </source>
</evidence>
<dbReference type="GO" id="GO:0001217">
    <property type="term" value="F:DNA-binding transcription repressor activity"/>
    <property type="evidence" value="ECO:0007669"/>
    <property type="project" value="TreeGrafter"/>
</dbReference>
<dbReference type="GO" id="GO:0030527">
    <property type="term" value="F:structural constituent of chromatin"/>
    <property type="evidence" value="ECO:0007669"/>
    <property type="project" value="InterPro"/>
</dbReference>
<dbReference type="Gene3D" id="4.10.430.10">
    <property type="entry name" value="Histone-like protein H-NS, C-terminal domain"/>
    <property type="match status" value="1"/>
</dbReference>
<dbReference type="GO" id="GO:0032993">
    <property type="term" value="C:protein-DNA complex"/>
    <property type="evidence" value="ECO:0007669"/>
    <property type="project" value="TreeGrafter"/>
</dbReference>
<accession>A0A377J0D0</accession>
<dbReference type="InterPro" id="IPR027454">
    <property type="entry name" value="Histone_HNS_N"/>
</dbReference>
<dbReference type="GO" id="GO:0003681">
    <property type="term" value="F:bent DNA binding"/>
    <property type="evidence" value="ECO:0007669"/>
    <property type="project" value="TreeGrafter"/>
</dbReference>
<evidence type="ECO:0000256" key="8">
    <source>
        <dbReference type="SAM" id="MobiDB-lite"/>
    </source>
</evidence>
<organism evidence="10 11">
    <name type="scientific">Haemophilus pittmaniae</name>
    <dbReference type="NCBI Taxonomy" id="249188"/>
    <lineage>
        <taxon>Bacteria</taxon>
        <taxon>Pseudomonadati</taxon>
        <taxon>Pseudomonadota</taxon>
        <taxon>Gammaproteobacteria</taxon>
        <taxon>Pasteurellales</taxon>
        <taxon>Pasteurellaceae</taxon>
        <taxon>Haemophilus</taxon>
    </lineage>
</organism>
<keyword evidence="3" id="KW-0963">Cytoplasm</keyword>
<comment type="similarity">
    <text evidence="2 5">Belongs to the histone-like protein H-NS family.</text>
</comment>
<keyword evidence="11" id="KW-1185">Reference proteome</keyword>
<dbReference type="EMBL" id="UGHS01000004">
    <property type="protein sequence ID" value="STO93971.1"/>
    <property type="molecule type" value="Genomic_DNA"/>
</dbReference>
<dbReference type="Proteomes" id="UP000255264">
    <property type="component" value="Unassembled WGS sequence"/>
</dbReference>
<sequence>MSELTKALTNLRSLRAALKELTLEHAETVLEKLQTLVEEKRAAEAELLKADAERRAKVEKYKELIEKEGFTADDFAALFNTSVKAKKPRKQREPRPAQYQYKDEQGNVKTWTGQGRTPRAIQAALAKGKSLSSFKIK</sequence>
<evidence type="ECO:0000256" key="3">
    <source>
        <dbReference type="ARBA" id="ARBA00022490"/>
    </source>
</evidence>
<dbReference type="RefSeq" id="WP_007243112.1">
    <property type="nucleotide sequence ID" value="NZ_CAUUFB010000062.1"/>
</dbReference>
<evidence type="ECO:0000256" key="7">
    <source>
        <dbReference type="SAM" id="Coils"/>
    </source>
</evidence>
<feature type="region of interest" description="Disordered" evidence="8">
    <location>
        <begin position="84"/>
        <end position="116"/>
    </location>
</feature>
<dbReference type="PANTHER" id="PTHR38097:SF2">
    <property type="entry name" value="DNA-BINDING PROTEIN STPA"/>
    <property type="match status" value="1"/>
</dbReference>
<dbReference type="PANTHER" id="PTHR38097">
    <property type="match status" value="1"/>
</dbReference>
<proteinExistence type="inferred from homology"/>
<name>A0A377J0D0_9PAST</name>
<dbReference type="GO" id="GO:0005829">
    <property type="term" value="C:cytosol"/>
    <property type="evidence" value="ECO:0007669"/>
    <property type="project" value="TreeGrafter"/>
</dbReference>
<evidence type="ECO:0000313" key="10">
    <source>
        <dbReference type="EMBL" id="STO93971.1"/>
    </source>
</evidence>
<evidence type="ECO:0000256" key="2">
    <source>
        <dbReference type="ARBA" id="ARBA00010610"/>
    </source>
</evidence>
<dbReference type="Pfam" id="PF00816">
    <property type="entry name" value="Histone_HNS"/>
    <property type="match status" value="1"/>
</dbReference>
<dbReference type="GO" id="GO:0003680">
    <property type="term" value="F:minor groove of adenine-thymine-rich DNA binding"/>
    <property type="evidence" value="ECO:0007669"/>
    <property type="project" value="TreeGrafter"/>
</dbReference>
<dbReference type="GO" id="GO:0009295">
    <property type="term" value="C:nucleoid"/>
    <property type="evidence" value="ECO:0007669"/>
    <property type="project" value="UniProtKB-SubCell"/>
</dbReference>
<feature type="compositionally biased region" description="Basic and acidic residues" evidence="8">
    <location>
        <begin position="91"/>
        <end position="106"/>
    </location>
</feature>
<dbReference type="GO" id="GO:0046983">
    <property type="term" value="F:protein dimerization activity"/>
    <property type="evidence" value="ECO:0007669"/>
    <property type="project" value="InterPro"/>
</dbReference>
<dbReference type="PIRSF" id="PIRSF002096">
    <property type="entry name" value="HnS"/>
    <property type="match status" value="1"/>
</dbReference>
<keyword evidence="4 5" id="KW-0238">DNA-binding</keyword>
<dbReference type="Gene3D" id="1.10.287.1050">
    <property type="entry name" value="H-NS histone-like proteins"/>
    <property type="match status" value="1"/>
</dbReference>
<dbReference type="GO" id="GO:0000976">
    <property type="term" value="F:transcription cis-regulatory region binding"/>
    <property type="evidence" value="ECO:0007669"/>
    <property type="project" value="TreeGrafter"/>
</dbReference>
<dbReference type="InterPro" id="IPR027444">
    <property type="entry name" value="H-NS_C_dom"/>
</dbReference>
<evidence type="ECO:0000256" key="4">
    <source>
        <dbReference type="ARBA" id="ARBA00023125"/>
    </source>
</evidence>
<dbReference type="SMART" id="SM00528">
    <property type="entry name" value="HNS"/>
    <property type="match status" value="1"/>
</dbReference>
<dbReference type="InterPro" id="IPR001801">
    <property type="entry name" value="Histone_HNS"/>
</dbReference>
<dbReference type="InterPro" id="IPR037150">
    <property type="entry name" value="H-NS_C_dom_sf"/>
</dbReference>
<protein>
    <recommendedName>
        <fullName evidence="5">DNA-binding protein</fullName>
    </recommendedName>
</protein>
<dbReference type="OrthoDB" id="6088948at2"/>
<feature type="coiled-coil region" evidence="7">
    <location>
        <begin position="1"/>
        <end position="53"/>
    </location>
</feature>
<gene>
    <name evidence="10" type="primary">stpA</name>
    <name evidence="10" type="ORF">NCTC13335_01886</name>
</gene>
<dbReference type="InterPro" id="IPR054180">
    <property type="entry name" value="H-NS-like_N"/>
</dbReference>
<reference evidence="10 11" key="1">
    <citation type="submission" date="2018-06" db="EMBL/GenBank/DDBJ databases">
        <authorList>
            <consortium name="Pathogen Informatics"/>
            <person name="Doyle S."/>
        </authorList>
    </citation>
    <scope>NUCLEOTIDE SEQUENCE [LARGE SCALE GENOMIC DNA]</scope>
    <source>
        <strain evidence="10 11">NCTC13335</strain>
    </source>
</reference>